<feature type="compositionally biased region" description="Gly residues" evidence="14">
    <location>
        <begin position="331"/>
        <end position="342"/>
    </location>
</feature>
<proteinExistence type="inferred from homology"/>
<dbReference type="Proteomes" id="UP001175353">
    <property type="component" value="Unassembled WGS sequence"/>
</dbReference>
<evidence type="ECO:0000256" key="9">
    <source>
        <dbReference type="ARBA" id="ARBA00022837"/>
    </source>
</evidence>
<evidence type="ECO:0000256" key="14">
    <source>
        <dbReference type="SAM" id="MobiDB-lite"/>
    </source>
</evidence>
<dbReference type="GO" id="GO:0005789">
    <property type="term" value="C:endoplasmic reticulum membrane"/>
    <property type="evidence" value="ECO:0007669"/>
    <property type="project" value="UniProtKB-SubCell"/>
</dbReference>
<evidence type="ECO:0000256" key="2">
    <source>
        <dbReference type="ARBA" id="ARBA00006833"/>
    </source>
</evidence>
<dbReference type="AlphaFoldDB" id="A0AAN6HEM2"/>
<keyword evidence="6 15" id="KW-0812">Transmembrane</keyword>
<comment type="similarity">
    <text evidence="2">Belongs to the SARAF family.</text>
</comment>
<evidence type="ECO:0000256" key="1">
    <source>
        <dbReference type="ARBA" id="ARBA00004115"/>
    </source>
</evidence>
<organism evidence="17 18">
    <name type="scientific">Friedmanniomyces endolithicus</name>
    <dbReference type="NCBI Taxonomy" id="329885"/>
    <lineage>
        <taxon>Eukaryota</taxon>
        <taxon>Fungi</taxon>
        <taxon>Dikarya</taxon>
        <taxon>Ascomycota</taxon>
        <taxon>Pezizomycotina</taxon>
        <taxon>Dothideomycetes</taxon>
        <taxon>Dothideomycetidae</taxon>
        <taxon>Mycosphaerellales</taxon>
        <taxon>Teratosphaeriaceae</taxon>
        <taxon>Friedmanniomyces</taxon>
    </lineage>
</organism>
<name>A0AAN6HEM2_9PEZI</name>
<comment type="caution">
    <text evidence="17">The sequence shown here is derived from an EMBL/GenBank/DDBJ whole genome shotgun (WGS) entry which is preliminary data.</text>
</comment>
<feature type="signal peptide" evidence="16">
    <location>
        <begin position="1"/>
        <end position="20"/>
    </location>
</feature>
<feature type="chain" id="PRO_5043037792" description="Store-operated calcium entry-associated regulatory factor" evidence="16">
    <location>
        <begin position="21"/>
        <end position="378"/>
    </location>
</feature>
<dbReference type="PANTHER" id="PTHR15929">
    <property type="entry name" value="STORE-OPERATED CALCIUM ENTRY-ASSOCIATED REGULATORY FACTOR"/>
    <property type="match status" value="1"/>
</dbReference>
<feature type="region of interest" description="Disordered" evidence="14">
    <location>
        <begin position="278"/>
        <end position="378"/>
    </location>
</feature>
<evidence type="ECO:0000256" key="12">
    <source>
        <dbReference type="ARBA" id="ARBA00023136"/>
    </source>
</evidence>
<dbReference type="GO" id="GO:2001256">
    <property type="term" value="P:regulation of store-operated calcium entry"/>
    <property type="evidence" value="ECO:0007669"/>
    <property type="project" value="InterPro"/>
</dbReference>
<evidence type="ECO:0000256" key="15">
    <source>
        <dbReference type="SAM" id="Phobius"/>
    </source>
</evidence>
<keyword evidence="12 15" id="KW-0472">Membrane</keyword>
<keyword evidence="10 15" id="KW-1133">Transmembrane helix</keyword>
<evidence type="ECO:0000256" key="11">
    <source>
        <dbReference type="ARBA" id="ARBA00023065"/>
    </source>
</evidence>
<sequence>MRPAQLTSALLAAVTSTAFAKTTRSNSVLLSQVKTLTLRGDQETSHRRVSPLPQLACVGGNAKGLYDVDIMHCKNAGADYDTEDIQWTCSASLPDDFKLGSTDVICEGYDGPDDPYVLKGSCGVEYRLVLTDAGEQKYGRNAFERVYRQPSGRNAAGAFFSLLFWGVFIAAICMFVYKTCIARAANHPPPGNDGRLGWNGGGGGGGDDGGDDGQPPPYSPQAPKPKADHRANRGRPDSQEQQGGRDGQWRPGFWSGAAAGKHYSAAATYAGNALNNTLNANRTNRNRGYEYEPPHPPEAGPSSWFGRQPDPSPPRRYGSRDEGGGARSSLFGGGPFNAGATGGRIIPGYGAGGASSGSVPTPSSSRHESTGFGSTRRR</sequence>
<keyword evidence="5" id="KW-0109">Calcium transport</keyword>
<evidence type="ECO:0000256" key="10">
    <source>
        <dbReference type="ARBA" id="ARBA00022989"/>
    </source>
</evidence>
<dbReference type="PANTHER" id="PTHR15929:SF0">
    <property type="entry name" value="STORE-OPERATED CALCIUM ENTRY-ASSOCIATED REGULATORY FACTOR"/>
    <property type="match status" value="1"/>
</dbReference>
<evidence type="ECO:0000256" key="5">
    <source>
        <dbReference type="ARBA" id="ARBA00022568"/>
    </source>
</evidence>
<feature type="compositionally biased region" description="Gly residues" evidence="14">
    <location>
        <begin position="197"/>
        <end position="207"/>
    </location>
</feature>
<dbReference type="Pfam" id="PF06682">
    <property type="entry name" value="SARAF"/>
    <property type="match status" value="1"/>
</dbReference>
<keyword evidence="4" id="KW-0813">Transport</keyword>
<keyword evidence="18" id="KW-1185">Reference proteome</keyword>
<reference evidence="17" key="1">
    <citation type="submission" date="2023-06" db="EMBL/GenBank/DDBJ databases">
        <title>Black Yeasts Isolated from many extreme environments.</title>
        <authorList>
            <person name="Coleine C."/>
            <person name="Stajich J.E."/>
            <person name="Selbmann L."/>
        </authorList>
    </citation>
    <scope>NUCLEOTIDE SEQUENCE</scope>
    <source>
        <strain evidence="17">CCFEE 5200</strain>
    </source>
</reference>
<evidence type="ECO:0000256" key="16">
    <source>
        <dbReference type="SAM" id="SignalP"/>
    </source>
</evidence>
<evidence type="ECO:0000256" key="8">
    <source>
        <dbReference type="ARBA" id="ARBA00022824"/>
    </source>
</evidence>
<evidence type="ECO:0000256" key="4">
    <source>
        <dbReference type="ARBA" id="ARBA00022448"/>
    </source>
</evidence>
<feature type="region of interest" description="Disordered" evidence="14">
    <location>
        <begin position="192"/>
        <end position="254"/>
    </location>
</feature>
<evidence type="ECO:0000256" key="6">
    <source>
        <dbReference type="ARBA" id="ARBA00022692"/>
    </source>
</evidence>
<keyword evidence="11" id="KW-0406">Ion transport</keyword>
<feature type="compositionally biased region" description="Pro residues" evidence="14">
    <location>
        <begin position="214"/>
        <end position="223"/>
    </location>
</feature>
<keyword evidence="7 16" id="KW-0732">Signal</keyword>
<evidence type="ECO:0000256" key="3">
    <source>
        <dbReference type="ARBA" id="ARBA00016584"/>
    </source>
</evidence>
<dbReference type="EMBL" id="JAUJLE010000277">
    <property type="protein sequence ID" value="KAK0963407.1"/>
    <property type="molecule type" value="Genomic_DNA"/>
</dbReference>
<protein>
    <recommendedName>
        <fullName evidence="3">Store-operated calcium entry-associated regulatory factor</fullName>
    </recommendedName>
    <alternativeName>
        <fullName evidence="13">Transmembrane protein 66</fullName>
    </alternativeName>
</protein>
<evidence type="ECO:0000313" key="17">
    <source>
        <dbReference type="EMBL" id="KAK0963407.1"/>
    </source>
</evidence>
<gene>
    <name evidence="17" type="ORF">LTR91_019010</name>
</gene>
<dbReference type="InterPro" id="IPR009567">
    <property type="entry name" value="SARAF"/>
</dbReference>
<keyword evidence="8" id="KW-0256">Endoplasmic reticulum</keyword>
<feature type="transmembrane region" description="Helical" evidence="15">
    <location>
        <begin position="155"/>
        <end position="177"/>
    </location>
</feature>
<evidence type="ECO:0000313" key="18">
    <source>
        <dbReference type="Proteomes" id="UP001175353"/>
    </source>
</evidence>
<accession>A0AAN6HEM2</accession>
<evidence type="ECO:0000256" key="7">
    <source>
        <dbReference type="ARBA" id="ARBA00022729"/>
    </source>
</evidence>
<dbReference type="GO" id="GO:0006816">
    <property type="term" value="P:calcium ion transport"/>
    <property type="evidence" value="ECO:0007669"/>
    <property type="project" value="UniProtKB-KW"/>
</dbReference>
<comment type="subcellular location">
    <subcellularLocation>
        <location evidence="1">Endoplasmic reticulum membrane</location>
        <topology evidence="1">Single-pass type I membrane protein</topology>
    </subcellularLocation>
</comment>
<feature type="compositionally biased region" description="Basic and acidic residues" evidence="14">
    <location>
        <begin position="225"/>
        <end position="238"/>
    </location>
</feature>
<evidence type="ECO:0000256" key="13">
    <source>
        <dbReference type="ARBA" id="ARBA00031116"/>
    </source>
</evidence>
<keyword evidence="9" id="KW-0106">Calcium</keyword>